<dbReference type="InterPro" id="IPR042178">
    <property type="entry name" value="Serpin_sf_1"/>
</dbReference>
<dbReference type="GO" id="GO:0005615">
    <property type="term" value="C:extracellular space"/>
    <property type="evidence" value="ECO:0007669"/>
    <property type="project" value="InterPro"/>
</dbReference>
<dbReference type="AlphaFoldDB" id="X0ULI2"/>
<comment type="caution">
    <text evidence="2">The sequence shown here is derived from an EMBL/GenBank/DDBJ whole genome shotgun (WGS) entry which is preliminary data.</text>
</comment>
<gene>
    <name evidence="2" type="ORF">S01H1_45349</name>
</gene>
<feature type="non-terminal residue" evidence="2">
    <location>
        <position position="1"/>
    </location>
</feature>
<accession>X0ULI2</accession>
<dbReference type="InterPro" id="IPR023796">
    <property type="entry name" value="Serpin_dom"/>
</dbReference>
<name>X0ULI2_9ZZZZ</name>
<evidence type="ECO:0000259" key="1">
    <source>
        <dbReference type="Pfam" id="PF00079"/>
    </source>
</evidence>
<proteinExistence type="predicted"/>
<dbReference type="InterPro" id="IPR023795">
    <property type="entry name" value="Serpin_CS"/>
</dbReference>
<protein>
    <recommendedName>
        <fullName evidence="1">Serpin domain-containing protein</fullName>
    </recommendedName>
</protein>
<dbReference type="InterPro" id="IPR036186">
    <property type="entry name" value="Serpin_sf"/>
</dbReference>
<reference evidence="2" key="1">
    <citation type="journal article" date="2014" name="Front. Microbiol.">
        <title>High frequency of phylogenetically diverse reductive dehalogenase-homologous genes in deep subseafloor sedimentary metagenomes.</title>
        <authorList>
            <person name="Kawai M."/>
            <person name="Futagami T."/>
            <person name="Toyoda A."/>
            <person name="Takaki Y."/>
            <person name="Nishi S."/>
            <person name="Hori S."/>
            <person name="Arai W."/>
            <person name="Tsubouchi T."/>
            <person name="Morono Y."/>
            <person name="Uchiyama I."/>
            <person name="Ito T."/>
            <person name="Fujiyama A."/>
            <person name="Inagaki F."/>
            <person name="Takami H."/>
        </authorList>
    </citation>
    <scope>NUCLEOTIDE SEQUENCE</scope>
    <source>
        <strain evidence="2">Expedition CK06-06</strain>
    </source>
</reference>
<dbReference type="Gene3D" id="3.30.497.10">
    <property type="entry name" value="Antithrombin, subunit I, domain 2"/>
    <property type="match status" value="1"/>
</dbReference>
<evidence type="ECO:0000313" key="2">
    <source>
        <dbReference type="EMBL" id="GAG00142.1"/>
    </source>
</evidence>
<dbReference type="GO" id="GO:0004867">
    <property type="term" value="F:serine-type endopeptidase inhibitor activity"/>
    <property type="evidence" value="ECO:0007669"/>
    <property type="project" value="InterPro"/>
</dbReference>
<dbReference type="InterPro" id="IPR000215">
    <property type="entry name" value="Serpin_fam"/>
</dbReference>
<dbReference type="Pfam" id="PF00079">
    <property type="entry name" value="Serpin"/>
    <property type="match status" value="1"/>
</dbReference>
<dbReference type="SUPFAM" id="SSF56574">
    <property type="entry name" value="Serpins"/>
    <property type="match status" value="1"/>
</dbReference>
<organism evidence="2">
    <name type="scientific">marine sediment metagenome</name>
    <dbReference type="NCBI Taxonomy" id="412755"/>
    <lineage>
        <taxon>unclassified sequences</taxon>
        <taxon>metagenomes</taxon>
        <taxon>ecological metagenomes</taxon>
    </lineage>
</organism>
<feature type="domain" description="Serpin" evidence="1">
    <location>
        <begin position="3"/>
        <end position="115"/>
    </location>
</feature>
<dbReference type="Gene3D" id="2.10.310.10">
    <property type="entry name" value="Serpins superfamily"/>
    <property type="match status" value="1"/>
</dbReference>
<dbReference type="PANTHER" id="PTHR11461">
    <property type="entry name" value="SERINE PROTEASE INHIBITOR, SERPIN"/>
    <property type="match status" value="1"/>
</dbReference>
<sequence>ATVHLRFPRFEFRTQASLSQALKAMGMPIAFGADADFSGMSEQGKDLQIQDVLHEAFIAVDEEGTEAAAATAVIVGVTSARPQEPVELTIDRPFLFLIQDVETGAVLFLGRVLDPSA</sequence>
<dbReference type="PANTHER" id="PTHR11461:SF211">
    <property type="entry name" value="GH10112P-RELATED"/>
    <property type="match status" value="1"/>
</dbReference>
<dbReference type="EMBL" id="BARS01028975">
    <property type="protein sequence ID" value="GAG00142.1"/>
    <property type="molecule type" value="Genomic_DNA"/>
</dbReference>
<dbReference type="PROSITE" id="PS00284">
    <property type="entry name" value="SERPIN"/>
    <property type="match status" value="1"/>
</dbReference>